<name>A0AC35G260_9BILA</name>
<evidence type="ECO:0000313" key="2">
    <source>
        <dbReference type="WBParaSite" id="PS1159_v2.g23306.t1"/>
    </source>
</evidence>
<reference evidence="2" key="1">
    <citation type="submission" date="2022-11" db="UniProtKB">
        <authorList>
            <consortium name="WormBaseParasite"/>
        </authorList>
    </citation>
    <scope>IDENTIFICATION</scope>
</reference>
<accession>A0AC35G260</accession>
<protein>
    <submittedName>
        <fullName evidence="2">OTU domain-containing protein</fullName>
    </submittedName>
</protein>
<dbReference type="Proteomes" id="UP000887580">
    <property type="component" value="Unplaced"/>
</dbReference>
<organism evidence="1 2">
    <name type="scientific">Panagrolaimus sp. PS1159</name>
    <dbReference type="NCBI Taxonomy" id="55785"/>
    <lineage>
        <taxon>Eukaryota</taxon>
        <taxon>Metazoa</taxon>
        <taxon>Ecdysozoa</taxon>
        <taxon>Nematoda</taxon>
        <taxon>Chromadorea</taxon>
        <taxon>Rhabditida</taxon>
        <taxon>Tylenchina</taxon>
        <taxon>Panagrolaimomorpha</taxon>
        <taxon>Panagrolaimoidea</taxon>
        <taxon>Panagrolaimidae</taxon>
        <taxon>Panagrolaimus</taxon>
    </lineage>
</organism>
<proteinExistence type="predicted"/>
<evidence type="ECO:0000313" key="1">
    <source>
        <dbReference type="Proteomes" id="UP000887580"/>
    </source>
</evidence>
<dbReference type="WBParaSite" id="PS1159_v2.g23306.t1">
    <property type="protein sequence ID" value="PS1159_v2.g23306.t1"/>
    <property type="gene ID" value="PS1159_v2.g23306"/>
</dbReference>
<sequence>MLPSSLEDIFFNGNHLTSIETVQHLKNLRRLSVTRNKITKITSDFNQLKNLVEIDLNYNCLISLPKGFELIHTSAEDGLTLCLAGNKFDYDKQNLNEDLWTKLPMIKTLNIWENKIDSLPCQLADRLEANSTIVASDCDIRHVCPKIYSKFKKLNLYNNELDALTFIPKTILQPPISQRKITVEYSSDLKVLDMHASIAKPPASFPKLFKKPEYTFNTITKKKNILNQVQCKCCAECNSSSRDTLMVQQMMVMDFNLRVNSKYEEVGDDYDTRETIYSSGGWVSKIRTRLCDPCKSEILLKVEESYQSFINDENAEIVKPKQSRIEKNFEASLQAPHEPMVATAELTTENTSLLPQLQQPSTSHYLPSIKTLYSHKNGFEDDHFAVYQDPVCDMTNTENAGYINDLPQKIILLNEGGIQVAEFDHSNDPSMLQQDAIRADQSKNQPLNDMQLDSTIHETNKEMDITDEYIVDLVLDMMEDHKVADNQNLDLNECEIVFENLQPKTILEANKNDERVEEDGRQFYEYPIEGFNNNVILQARHYNFIMPEIYDLQISIPPMIEDLQRYLNLLELPSQLAANSPLLNFASVTTAGKNMITVSTLADGNCGYRAISILLTGVEDYFWKIRIKIYDHIVVNGHRIWGIGSQEQKIKFYKKLERILKMKKPTAVDLEFWCKNEDLYALADLFECNVYTYSPNPLSNYPNITGHYKNGEKIPHSPTLFLMWINNNHFEPILGFV</sequence>